<dbReference type="SUPFAM" id="SSF52540">
    <property type="entry name" value="P-loop containing nucleoside triphosphate hydrolases"/>
    <property type="match status" value="1"/>
</dbReference>
<dbReference type="EMBL" id="CP022657">
    <property type="protein sequence ID" value="ASS73715.1"/>
    <property type="molecule type" value="Genomic_DNA"/>
</dbReference>
<dbReference type="GO" id="GO:0016787">
    <property type="term" value="F:hydrolase activity"/>
    <property type="evidence" value="ECO:0007669"/>
    <property type="project" value="UniProtKB-KW"/>
</dbReference>
<feature type="compositionally biased region" description="Basic and acidic residues" evidence="6">
    <location>
        <begin position="486"/>
        <end position="500"/>
    </location>
</feature>
<dbReference type="Gene3D" id="3.40.50.300">
    <property type="entry name" value="P-loop containing nucleotide triphosphate hydrolases"/>
    <property type="match status" value="2"/>
</dbReference>
<evidence type="ECO:0000256" key="1">
    <source>
        <dbReference type="ARBA" id="ARBA00022741"/>
    </source>
</evidence>
<evidence type="ECO:0000259" key="7">
    <source>
        <dbReference type="PROSITE" id="PS51192"/>
    </source>
</evidence>
<evidence type="ECO:0000256" key="5">
    <source>
        <dbReference type="ARBA" id="ARBA00038437"/>
    </source>
</evidence>
<dbReference type="InterPro" id="IPR044742">
    <property type="entry name" value="DEAD/DEAH_RhlB"/>
</dbReference>
<feature type="compositionally biased region" description="Basic and acidic residues" evidence="6">
    <location>
        <begin position="582"/>
        <end position="609"/>
    </location>
</feature>
<dbReference type="InterPro" id="IPR027417">
    <property type="entry name" value="P-loop_NTPase"/>
</dbReference>
<evidence type="ECO:0000256" key="3">
    <source>
        <dbReference type="ARBA" id="ARBA00022806"/>
    </source>
</evidence>
<keyword evidence="3" id="KW-0347">Helicase</keyword>
<dbReference type="GO" id="GO:0005524">
    <property type="term" value="F:ATP binding"/>
    <property type="evidence" value="ECO:0007669"/>
    <property type="project" value="UniProtKB-KW"/>
</dbReference>
<dbReference type="SMART" id="SM00487">
    <property type="entry name" value="DEXDc"/>
    <property type="match status" value="1"/>
</dbReference>
<dbReference type="GO" id="GO:0003724">
    <property type="term" value="F:RNA helicase activity"/>
    <property type="evidence" value="ECO:0007669"/>
    <property type="project" value="TreeGrafter"/>
</dbReference>
<evidence type="ECO:0008006" key="11">
    <source>
        <dbReference type="Google" id="ProtNLM"/>
    </source>
</evidence>
<dbReference type="AlphaFoldDB" id="A0A223CWU9"/>
<dbReference type="CDD" id="cd18787">
    <property type="entry name" value="SF2_C_DEAD"/>
    <property type="match status" value="1"/>
</dbReference>
<reference evidence="9 10" key="1">
    <citation type="journal article" date="2015" name="Int. J. Syst. Evol. Microbiol.">
        <title>Tumebacillus algifaecis sp. nov., isolated from decomposing algal scum.</title>
        <authorList>
            <person name="Wu Y.F."/>
            <person name="Zhang B."/>
            <person name="Xing P."/>
            <person name="Wu Q.L."/>
            <person name="Liu S.J."/>
        </authorList>
    </citation>
    <scope>NUCLEOTIDE SEQUENCE [LARGE SCALE GENOMIC DNA]</scope>
    <source>
        <strain evidence="9 10">THMBR28</strain>
    </source>
</reference>
<evidence type="ECO:0000256" key="6">
    <source>
        <dbReference type="SAM" id="MobiDB-lite"/>
    </source>
</evidence>
<feature type="compositionally biased region" description="Basic and acidic residues" evidence="6">
    <location>
        <begin position="462"/>
        <end position="476"/>
    </location>
</feature>
<dbReference type="GO" id="GO:0003676">
    <property type="term" value="F:nucleic acid binding"/>
    <property type="evidence" value="ECO:0007669"/>
    <property type="project" value="InterPro"/>
</dbReference>
<feature type="compositionally biased region" description="Basic and acidic residues" evidence="6">
    <location>
        <begin position="359"/>
        <end position="404"/>
    </location>
</feature>
<organism evidence="9 10">
    <name type="scientific">Tumebacillus algifaecis</name>
    <dbReference type="NCBI Taxonomy" id="1214604"/>
    <lineage>
        <taxon>Bacteria</taxon>
        <taxon>Bacillati</taxon>
        <taxon>Bacillota</taxon>
        <taxon>Bacilli</taxon>
        <taxon>Bacillales</taxon>
        <taxon>Alicyclobacillaceae</taxon>
        <taxon>Tumebacillus</taxon>
    </lineage>
</organism>
<dbReference type="InterPro" id="IPR001650">
    <property type="entry name" value="Helicase_C-like"/>
</dbReference>
<accession>A0A223CWU9</accession>
<comment type="similarity">
    <text evidence="5">Belongs to the DEAD box helicase family.</text>
</comment>
<evidence type="ECO:0000256" key="2">
    <source>
        <dbReference type="ARBA" id="ARBA00022801"/>
    </source>
</evidence>
<dbReference type="Proteomes" id="UP000214688">
    <property type="component" value="Chromosome"/>
</dbReference>
<feature type="region of interest" description="Disordered" evidence="6">
    <location>
        <begin position="359"/>
        <end position="634"/>
    </location>
</feature>
<dbReference type="Pfam" id="PF00271">
    <property type="entry name" value="Helicase_C"/>
    <property type="match status" value="1"/>
</dbReference>
<dbReference type="GO" id="GO:0005829">
    <property type="term" value="C:cytosol"/>
    <property type="evidence" value="ECO:0007669"/>
    <property type="project" value="TreeGrafter"/>
</dbReference>
<dbReference type="PANTHER" id="PTHR47959:SF13">
    <property type="entry name" value="ATP-DEPENDENT RNA HELICASE RHLE"/>
    <property type="match status" value="1"/>
</dbReference>
<feature type="compositionally biased region" description="Basic and acidic residues" evidence="6">
    <location>
        <begin position="624"/>
        <end position="634"/>
    </location>
</feature>
<feature type="compositionally biased region" description="Basic and acidic residues" evidence="6">
    <location>
        <begin position="558"/>
        <end position="572"/>
    </location>
</feature>
<evidence type="ECO:0000313" key="10">
    <source>
        <dbReference type="Proteomes" id="UP000214688"/>
    </source>
</evidence>
<keyword evidence="10" id="KW-1185">Reference proteome</keyword>
<dbReference type="PROSITE" id="PS51194">
    <property type="entry name" value="HELICASE_CTER"/>
    <property type="match status" value="1"/>
</dbReference>
<dbReference type="Pfam" id="PF00270">
    <property type="entry name" value="DEAD"/>
    <property type="match status" value="1"/>
</dbReference>
<feature type="domain" description="Helicase ATP-binding" evidence="7">
    <location>
        <begin position="21"/>
        <end position="192"/>
    </location>
</feature>
<sequence>MVRSLTAHAIFEPTPIQERAIPVVMQGNDVVAQAQTGTGKTLSFVLPILERIDPTVAEVQALIVTPTRELALQITAEVKKMILFLEGVNVLAVYGGQDVEAQLKRLKRAMHVVVATPGRLLDHLSRGTIDLRGVRTFVLDEADQMLHMGFLPEVEMIMNELPDERQTLLFSATMPEQVRKLANRYLRVPEDIQVEGTRVTLDEIRQIVIETTDRGKKDTVMKLIQQHQPYLAIIFCRTKRRASSLNEALQANGYDSDELHGDLSQAKRERVMKSFREAKIQLLVATDVAARGLDVEGVTHVFNYDIPQDVESYIHRIGRTGRAGEKGVAYTIVAPNDRQELAMIENGIGMKMERQMGEGLRRAHGEPWPSKDDRDSGERRGGRSDGRSGGRSDTRGGGRSDARGGGKPSNRSGDRNETRGGGRPDTRGGGKSGNWSGDRNETRGGGRPDTRGGGKSGNWSGDRNETRGGSRPDTRGGNKSGNWSGDRNETRGGSRPDTRGGNKSGNWSGDRNETRGGGRPDTRGGNKSGNWSGDRNETRGGGRPDARGGGGSGNWSGDRNETRGGGRPDTRGGGKSGNWSGDRNETRGGARPDTRAGGRTDSRGVERTGSRSGGKGPAKGGFGKNDRGGRRGGR</sequence>
<feature type="compositionally biased region" description="Basic and acidic residues" evidence="6">
    <location>
        <begin position="534"/>
        <end position="546"/>
    </location>
</feature>
<evidence type="ECO:0000256" key="4">
    <source>
        <dbReference type="ARBA" id="ARBA00022840"/>
    </source>
</evidence>
<dbReference type="InterPro" id="IPR050079">
    <property type="entry name" value="DEAD_box_RNA_helicase"/>
</dbReference>
<feature type="compositionally biased region" description="Basic and acidic residues" evidence="6">
    <location>
        <begin position="412"/>
        <end position="428"/>
    </location>
</feature>
<feature type="domain" description="Helicase C-terminal" evidence="8">
    <location>
        <begin position="203"/>
        <end position="376"/>
    </location>
</feature>
<dbReference type="InterPro" id="IPR014001">
    <property type="entry name" value="Helicase_ATP-bd"/>
</dbReference>
<dbReference type="InterPro" id="IPR011545">
    <property type="entry name" value="DEAD/DEAH_box_helicase_dom"/>
</dbReference>
<dbReference type="CDD" id="cd00268">
    <property type="entry name" value="DEADc"/>
    <property type="match status" value="1"/>
</dbReference>
<keyword evidence="2" id="KW-0378">Hydrolase</keyword>
<name>A0A223CWU9_9BACL</name>
<dbReference type="KEGG" id="tab:CIG75_01125"/>
<proteinExistence type="inferred from homology"/>
<feature type="compositionally biased region" description="Gly residues" evidence="6">
    <location>
        <begin position="611"/>
        <end position="623"/>
    </location>
</feature>
<evidence type="ECO:0000259" key="8">
    <source>
        <dbReference type="PROSITE" id="PS51194"/>
    </source>
</evidence>
<dbReference type="PROSITE" id="PS51192">
    <property type="entry name" value="HELICASE_ATP_BIND_1"/>
    <property type="match status" value="1"/>
</dbReference>
<feature type="compositionally biased region" description="Basic and acidic residues" evidence="6">
    <location>
        <begin position="438"/>
        <end position="452"/>
    </location>
</feature>
<dbReference type="OrthoDB" id="9805696at2"/>
<keyword evidence="1" id="KW-0547">Nucleotide-binding</keyword>
<keyword evidence="4" id="KW-0067">ATP-binding</keyword>
<evidence type="ECO:0000313" key="9">
    <source>
        <dbReference type="EMBL" id="ASS73715.1"/>
    </source>
</evidence>
<feature type="compositionally biased region" description="Basic and acidic residues" evidence="6">
    <location>
        <begin position="510"/>
        <end position="524"/>
    </location>
</feature>
<dbReference type="SMART" id="SM00490">
    <property type="entry name" value="HELICc"/>
    <property type="match status" value="1"/>
</dbReference>
<dbReference type="PANTHER" id="PTHR47959">
    <property type="entry name" value="ATP-DEPENDENT RNA HELICASE RHLE-RELATED"/>
    <property type="match status" value="1"/>
</dbReference>
<protein>
    <recommendedName>
        <fullName evidence="11">DEAD/DEAH box helicase</fullName>
    </recommendedName>
</protein>
<gene>
    <name evidence="9" type="ORF">CIG75_01125</name>
</gene>